<sequence>MQRPKSAVAGVLAAFALTGSLLATAGPANAADDGPAPTATASQSGGKGKGLCSRVPRIEERINKALDRLNGDAHTRGSIARMEERVKKAHAKNHDAVATFLQDRLTHRKELKPTLTRKLRDLKAVSAWCAKKDDAKGGSGS</sequence>
<evidence type="ECO:0000256" key="1">
    <source>
        <dbReference type="SAM" id="MobiDB-lite"/>
    </source>
</evidence>
<keyword evidence="2" id="KW-0732">Signal</keyword>
<evidence type="ECO:0000313" key="3">
    <source>
        <dbReference type="EMBL" id="WXK78930.1"/>
    </source>
</evidence>
<feature type="chain" id="PRO_5046763887" description="Secreted protein" evidence="2">
    <location>
        <begin position="31"/>
        <end position="141"/>
    </location>
</feature>
<reference evidence="3 4" key="1">
    <citation type="submission" date="2024-03" db="EMBL/GenBank/DDBJ databases">
        <title>The complete genome of Streptomyces sirii sp.nov.</title>
        <authorList>
            <person name="Zakalyukina Y.V."/>
            <person name="Belik A.R."/>
            <person name="Biryukov M.V."/>
            <person name="Baturina O.A."/>
            <person name="Kabilov M.R."/>
        </authorList>
    </citation>
    <scope>NUCLEOTIDE SEQUENCE [LARGE SCALE GENOMIC DNA]</scope>
    <source>
        <strain evidence="3 4">BP-8</strain>
    </source>
</reference>
<evidence type="ECO:0008006" key="5">
    <source>
        <dbReference type="Google" id="ProtNLM"/>
    </source>
</evidence>
<keyword evidence="4" id="KW-1185">Reference proteome</keyword>
<protein>
    <recommendedName>
        <fullName evidence="5">Secreted protein</fullName>
    </recommendedName>
</protein>
<feature type="compositionally biased region" description="Low complexity" evidence="1">
    <location>
        <begin position="26"/>
        <end position="41"/>
    </location>
</feature>
<gene>
    <name evidence="3" type="ORF">WAB15_24720</name>
</gene>
<dbReference type="EMBL" id="CP147982">
    <property type="protein sequence ID" value="WXK78930.1"/>
    <property type="molecule type" value="Genomic_DNA"/>
</dbReference>
<accession>A0ABZ2QRC0</accession>
<name>A0ABZ2QRC0_9ACTN</name>
<proteinExistence type="predicted"/>
<dbReference type="Proteomes" id="UP001626628">
    <property type="component" value="Chromosome"/>
</dbReference>
<feature type="signal peptide" evidence="2">
    <location>
        <begin position="1"/>
        <end position="30"/>
    </location>
</feature>
<evidence type="ECO:0000256" key="2">
    <source>
        <dbReference type="SAM" id="SignalP"/>
    </source>
</evidence>
<feature type="region of interest" description="Disordered" evidence="1">
    <location>
        <begin position="26"/>
        <end position="54"/>
    </location>
</feature>
<evidence type="ECO:0000313" key="4">
    <source>
        <dbReference type="Proteomes" id="UP001626628"/>
    </source>
</evidence>
<dbReference type="RefSeq" id="WP_407287585.1">
    <property type="nucleotide sequence ID" value="NZ_CP147982.1"/>
</dbReference>
<organism evidence="3 4">
    <name type="scientific">Streptomyces sirii</name>
    <dbReference type="NCBI Taxonomy" id="3127701"/>
    <lineage>
        <taxon>Bacteria</taxon>
        <taxon>Bacillati</taxon>
        <taxon>Actinomycetota</taxon>
        <taxon>Actinomycetes</taxon>
        <taxon>Kitasatosporales</taxon>
        <taxon>Streptomycetaceae</taxon>
        <taxon>Streptomyces</taxon>
    </lineage>
</organism>